<comment type="caution">
    <text evidence="1">The sequence shown here is derived from an EMBL/GenBank/DDBJ whole genome shotgun (WGS) entry which is preliminary data.</text>
</comment>
<evidence type="ECO:0000313" key="2">
    <source>
        <dbReference type="Proteomes" id="UP000247099"/>
    </source>
</evidence>
<dbReference type="InParanoid" id="A0A317ZHU8"/>
<accession>A0A317ZHU8</accession>
<sequence>MKNKRLKVGAAVFGVIILIIGFSTLVEKNQVADRVESIEQVVKVGGDIYQARKNLVEMGFRVTEVGFTTVSKTSLSCVVKVNERDQIDGLSYAIGKNLRPWRSGINHHVVISAGTDGTIKQIEAK</sequence>
<dbReference type="AlphaFoldDB" id="A0A317ZHU8"/>
<name>A0A317ZHU8_9BACT</name>
<gene>
    <name evidence="1" type="ORF">DDZ13_13025</name>
</gene>
<dbReference type="RefSeq" id="WP_110131895.1">
    <property type="nucleotide sequence ID" value="NZ_QHJQ01000010.1"/>
</dbReference>
<reference evidence="1 2" key="1">
    <citation type="submission" date="2018-05" db="EMBL/GenBank/DDBJ databases">
        <title>Coraliomargarita sinensis sp. nov., isolated from a marine solar saltern.</title>
        <authorList>
            <person name="Zhou L.Y."/>
        </authorList>
    </citation>
    <scope>NUCLEOTIDE SEQUENCE [LARGE SCALE GENOMIC DNA]</scope>
    <source>
        <strain evidence="1 2">WN38</strain>
    </source>
</reference>
<protein>
    <submittedName>
        <fullName evidence="1">Uncharacterized protein</fullName>
    </submittedName>
</protein>
<dbReference type="Proteomes" id="UP000247099">
    <property type="component" value="Unassembled WGS sequence"/>
</dbReference>
<dbReference type="EMBL" id="QHJQ01000010">
    <property type="protein sequence ID" value="PXA03339.1"/>
    <property type="molecule type" value="Genomic_DNA"/>
</dbReference>
<keyword evidence="2" id="KW-1185">Reference proteome</keyword>
<organism evidence="1 2">
    <name type="scientific">Coraliomargarita sinensis</name>
    <dbReference type="NCBI Taxonomy" id="2174842"/>
    <lineage>
        <taxon>Bacteria</taxon>
        <taxon>Pseudomonadati</taxon>
        <taxon>Verrucomicrobiota</taxon>
        <taxon>Opitutia</taxon>
        <taxon>Puniceicoccales</taxon>
        <taxon>Coraliomargaritaceae</taxon>
        <taxon>Coraliomargarita</taxon>
    </lineage>
</organism>
<proteinExistence type="predicted"/>
<evidence type="ECO:0000313" key="1">
    <source>
        <dbReference type="EMBL" id="PXA03339.1"/>
    </source>
</evidence>